<feature type="domain" description="NB-ARC" evidence="7">
    <location>
        <begin position="192"/>
        <end position="351"/>
    </location>
</feature>
<keyword evidence="4" id="KW-0547">Nucleotide-binding</keyword>
<dbReference type="InterPro" id="IPR038005">
    <property type="entry name" value="RX-like_CC"/>
</dbReference>
<evidence type="ECO:0000259" key="8">
    <source>
        <dbReference type="Pfam" id="PF18052"/>
    </source>
</evidence>
<gene>
    <name evidence="9" type="primary">RGA2_38</name>
    <name evidence="9" type="ORF">g.128594</name>
</gene>
<comment type="similarity">
    <text evidence="1">Belongs to the disease resistance NB-LRR family.</text>
</comment>
<accession>A0A1D1Z6Z6</accession>
<dbReference type="PANTHER" id="PTHR36766:SF70">
    <property type="entry name" value="DISEASE RESISTANCE PROTEIN RGA4"/>
    <property type="match status" value="1"/>
</dbReference>
<feature type="domain" description="Disease resistance N-terminal" evidence="8">
    <location>
        <begin position="8"/>
        <end position="90"/>
    </location>
</feature>
<evidence type="ECO:0000256" key="2">
    <source>
        <dbReference type="ARBA" id="ARBA00022614"/>
    </source>
</evidence>
<keyword evidence="5" id="KW-0611">Plant defense</keyword>
<dbReference type="GO" id="GO:0006952">
    <property type="term" value="P:defense response"/>
    <property type="evidence" value="ECO:0007669"/>
    <property type="project" value="UniProtKB-KW"/>
</dbReference>
<name>A0A1D1Z6Z6_9ARAE</name>
<keyword evidence="2" id="KW-0433">Leucine-rich repeat</keyword>
<reference evidence="9" key="1">
    <citation type="submission" date="2015-07" db="EMBL/GenBank/DDBJ databases">
        <title>Transcriptome Assembly of Anthurium amnicola.</title>
        <authorList>
            <person name="Suzuki J."/>
        </authorList>
    </citation>
    <scope>NUCLEOTIDE SEQUENCE</scope>
</reference>
<organism evidence="9">
    <name type="scientific">Anthurium amnicola</name>
    <dbReference type="NCBI Taxonomy" id="1678845"/>
    <lineage>
        <taxon>Eukaryota</taxon>
        <taxon>Viridiplantae</taxon>
        <taxon>Streptophyta</taxon>
        <taxon>Embryophyta</taxon>
        <taxon>Tracheophyta</taxon>
        <taxon>Spermatophyta</taxon>
        <taxon>Magnoliopsida</taxon>
        <taxon>Liliopsida</taxon>
        <taxon>Araceae</taxon>
        <taxon>Pothoideae</taxon>
        <taxon>Potheae</taxon>
        <taxon>Anthurium</taxon>
    </lineage>
</organism>
<dbReference type="CDD" id="cd14798">
    <property type="entry name" value="RX-CC_like"/>
    <property type="match status" value="1"/>
</dbReference>
<sequence length="366" mass="41441">MAMVLDAFVSFFVERVGDLVLAEVALQLGVEDDLHTLKTRLEGLRAFLRDAERRKIGDESVRLWLFRLREVMYDADDLMDDYLLEADRHLQVHRDPAASAAPTASGGSRFPSPSSLFSCFSGVRIRHEIGIRIADVNGKLEAIFRDKPAPLQPEASVRYSDGAQPWGGRLDRETSYQIDEADVVGIDLDAKDLVDRLTRGCNEKRLIYAIVGIPGIGKTTLAQKVFKDGRIASHFEERIWVCVSQNPEGSDLLRAIIQFKGGDCGIQCKTFLESSVGDIVKNKRFLLVLDDVWEGWIWEKHLKNALQSGAINSRVLITTRKEDVARRMGRSYSHHMKLLPEDEGWRMLCKAFEGDRLSWVQRLRDV</sequence>
<evidence type="ECO:0000256" key="4">
    <source>
        <dbReference type="ARBA" id="ARBA00022741"/>
    </source>
</evidence>
<evidence type="ECO:0000256" key="6">
    <source>
        <dbReference type="ARBA" id="ARBA00022840"/>
    </source>
</evidence>
<keyword evidence="3" id="KW-0677">Repeat</keyword>
<dbReference type="PRINTS" id="PR00364">
    <property type="entry name" value="DISEASERSIST"/>
</dbReference>
<dbReference type="EMBL" id="GDJX01005243">
    <property type="protein sequence ID" value="JAT62693.1"/>
    <property type="molecule type" value="Transcribed_RNA"/>
</dbReference>
<dbReference type="AlphaFoldDB" id="A0A1D1Z6Z6"/>
<dbReference type="Pfam" id="PF18052">
    <property type="entry name" value="Rx_N"/>
    <property type="match status" value="1"/>
</dbReference>
<dbReference type="Gene3D" id="3.40.50.300">
    <property type="entry name" value="P-loop containing nucleotide triphosphate hydrolases"/>
    <property type="match status" value="1"/>
</dbReference>
<keyword evidence="6" id="KW-0067">ATP-binding</keyword>
<dbReference type="GO" id="GO:0005524">
    <property type="term" value="F:ATP binding"/>
    <property type="evidence" value="ECO:0007669"/>
    <property type="project" value="UniProtKB-KW"/>
</dbReference>
<proteinExistence type="inferred from homology"/>
<dbReference type="FunFam" id="3.40.50.300:FF:001091">
    <property type="entry name" value="Probable disease resistance protein At1g61300"/>
    <property type="match status" value="1"/>
</dbReference>
<dbReference type="InterPro" id="IPR041118">
    <property type="entry name" value="Rx_N"/>
</dbReference>
<dbReference type="GO" id="GO:0043531">
    <property type="term" value="F:ADP binding"/>
    <property type="evidence" value="ECO:0007669"/>
    <property type="project" value="InterPro"/>
</dbReference>
<dbReference type="Gene3D" id="1.20.5.4130">
    <property type="match status" value="1"/>
</dbReference>
<dbReference type="SUPFAM" id="SSF52540">
    <property type="entry name" value="P-loop containing nucleoside triphosphate hydrolases"/>
    <property type="match status" value="1"/>
</dbReference>
<evidence type="ECO:0000259" key="7">
    <source>
        <dbReference type="Pfam" id="PF00931"/>
    </source>
</evidence>
<feature type="non-terminal residue" evidence="9">
    <location>
        <position position="366"/>
    </location>
</feature>
<evidence type="ECO:0000256" key="3">
    <source>
        <dbReference type="ARBA" id="ARBA00022737"/>
    </source>
</evidence>
<dbReference type="InterPro" id="IPR027417">
    <property type="entry name" value="P-loop_NTPase"/>
</dbReference>
<evidence type="ECO:0000313" key="9">
    <source>
        <dbReference type="EMBL" id="JAT62693.1"/>
    </source>
</evidence>
<evidence type="ECO:0000256" key="5">
    <source>
        <dbReference type="ARBA" id="ARBA00022821"/>
    </source>
</evidence>
<evidence type="ECO:0000256" key="1">
    <source>
        <dbReference type="ARBA" id="ARBA00008894"/>
    </source>
</evidence>
<dbReference type="Pfam" id="PF00931">
    <property type="entry name" value="NB-ARC"/>
    <property type="match status" value="1"/>
</dbReference>
<dbReference type="InterPro" id="IPR002182">
    <property type="entry name" value="NB-ARC"/>
</dbReference>
<dbReference type="PANTHER" id="PTHR36766">
    <property type="entry name" value="PLANT BROAD-SPECTRUM MILDEW RESISTANCE PROTEIN RPW8"/>
    <property type="match status" value="1"/>
</dbReference>
<protein>
    <submittedName>
        <fullName evidence="9">Disease resistance protein RGA2</fullName>
    </submittedName>
</protein>